<evidence type="ECO:0000256" key="6">
    <source>
        <dbReference type="ARBA" id="ARBA00029440"/>
    </source>
</evidence>
<sequence length="271" mass="28703">MIGVVKVGGARGNRTEPLVRELAERVASGERWVLVHGASGAMDDLCRREGVEVRHVVSPSGYRSRFVGEPERRLFERAAREAGEALVGQLGGLGVPSKALRPARAARKECLRSLEEGRVRLVRGNRSGSVTEVDPRPLEALLDSRTVPVLPPLGRDDEGLWLNVDGDRLAAATARALGAEVLVILSNVPGLLADPQDPESRIPSGDLEGWEVLEGAAKGNMKRKLLACREALEGGVPRVVLGDGRVEAPLGAALSGRGTQLWAACCTAVGA</sequence>
<keyword evidence="5" id="KW-0067">ATP-binding</keyword>
<evidence type="ECO:0000256" key="5">
    <source>
        <dbReference type="ARBA" id="ARBA00022840"/>
    </source>
</evidence>
<dbReference type="GO" id="GO:0005737">
    <property type="term" value="C:cytoplasm"/>
    <property type="evidence" value="ECO:0007669"/>
    <property type="project" value="InterPro"/>
</dbReference>
<dbReference type="InterPro" id="IPR001048">
    <property type="entry name" value="Asp/Glu/Uridylate_kinase"/>
</dbReference>
<dbReference type="PANTHER" id="PTHR23342:SF20">
    <property type="entry name" value="[LYSW]-AMINOADIPATE KINASE"/>
    <property type="match status" value="1"/>
</dbReference>
<comment type="pathway">
    <text evidence="6">Amino-acid biosynthesis.</text>
</comment>
<evidence type="ECO:0000256" key="4">
    <source>
        <dbReference type="ARBA" id="ARBA00022777"/>
    </source>
</evidence>
<dbReference type="InterPro" id="IPR001057">
    <property type="entry name" value="Glu/AcGlu_kinase"/>
</dbReference>
<proteinExistence type="predicted"/>
<keyword evidence="3" id="KW-0547">Nucleotide-binding</keyword>
<dbReference type="GO" id="GO:0005524">
    <property type="term" value="F:ATP binding"/>
    <property type="evidence" value="ECO:0007669"/>
    <property type="project" value="UniProtKB-KW"/>
</dbReference>
<dbReference type="EC" id="2.7.2.8" evidence="8"/>
<dbReference type="EMBL" id="CM001022">
    <property type="protein sequence ID" value="EFQ22924.1"/>
    <property type="molecule type" value="Genomic_DNA"/>
</dbReference>
<dbReference type="Proteomes" id="UP000005096">
    <property type="component" value="Chromosome"/>
</dbReference>
<protein>
    <submittedName>
        <fullName evidence="8">N2-acetyl-L-aminoadipate kinase N-acetylglutamate kinase</fullName>
        <ecNumber evidence="8">2.7.2.-</ecNumber>
        <ecNumber evidence="8">2.7.2.8</ecNumber>
    </submittedName>
</protein>
<keyword evidence="9" id="KW-1185">Reference proteome</keyword>
<dbReference type="SUPFAM" id="SSF53633">
    <property type="entry name" value="Carbamate kinase-like"/>
    <property type="match status" value="1"/>
</dbReference>
<dbReference type="InterPro" id="IPR004662">
    <property type="entry name" value="AcgluKinase_fam"/>
</dbReference>
<dbReference type="STRING" id="584708.Apau_0490"/>
<evidence type="ECO:0000256" key="2">
    <source>
        <dbReference type="ARBA" id="ARBA00022679"/>
    </source>
</evidence>
<keyword evidence="2 8" id="KW-0808">Transferase</keyword>
<evidence type="ECO:0000313" key="8">
    <source>
        <dbReference type="EMBL" id="EFQ22924.1"/>
    </source>
</evidence>
<evidence type="ECO:0000313" key="9">
    <source>
        <dbReference type="Proteomes" id="UP000005096"/>
    </source>
</evidence>
<dbReference type="OrthoDB" id="2493at2"/>
<evidence type="ECO:0000256" key="3">
    <source>
        <dbReference type="ARBA" id="ARBA00022741"/>
    </source>
</evidence>
<dbReference type="GO" id="GO:0003991">
    <property type="term" value="F:acetylglutamate kinase activity"/>
    <property type="evidence" value="ECO:0007669"/>
    <property type="project" value="UniProtKB-EC"/>
</dbReference>
<dbReference type="eggNOG" id="COG0548">
    <property type="taxonomic scope" value="Bacteria"/>
</dbReference>
<keyword evidence="4 8" id="KW-0418">Kinase</keyword>
<dbReference type="InterPro" id="IPR036393">
    <property type="entry name" value="AceGlu_kinase-like_sf"/>
</dbReference>
<dbReference type="RefSeq" id="WP_006300078.1">
    <property type="nucleotide sequence ID" value="NZ_CM001022.1"/>
</dbReference>
<feature type="domain" description="Aspartate/glutamate/uridylate kinase" evidence="7">
    <location>
        <begin position="3"/>
        <end position="241"/>
    </location>
</feature>
<organism evidence="8 9">
    <name type="scientific">Aminomonas paucivorans DSM 12260</name>
    <dbReference type="NCBI Taxonomy" id="584708"/>
    <lineage>
        <taxon>Bacteria</taxon>
        <taxon>Thermotogati</taxon>
        <taxon>Synergistota</taxon>
        <taxon>Synergistia</taxon>
        <taxon>Synergistales</taxon>
        <taxon>Synergistaceae</taxon>
        <taxon>Aminomonas</taxon>
    </lineage>
</organism>
<dbReference type="EC" id="2.7.2.-" evidence="8"/>
<name>E3CZZ2_9BACT</name>
<accession>E3CZZ2</accession>
<keyword evidence="1" id="KW-0028">Amino-acid biosynthesis</keyword>
<dbReference type="AlphaFoldDB" id="E3CZZ2"/>
<evidence type="ECO:0000259" key="7">
    <source>
        <dbReference type="Pfam" id="PF00696"/>
    </source>
</evidence>
<dbReference type="PANTHER" id="PTHR23342">
    <property type="entry name" value="N-ACETYLGLUTAMATE SYNTHASE"/>
    <property type="match status" value="1"/>
</dbReference>
<evidence type="ECO:0000256" key="1">
    <source>
        <dbReference type="ARBA" id="ARBA00022605"/>
    </source>
</evidence>
<dbReference type="PIRSF" id="PIRSF000728">
    <property type="entry name" value="NAGK"/>
    <property type="match status" value="1"/>
</dbReference>
<dbReference type="Gene3D" id="3.40.1160.10">
    <property type="entry name" value="Acetylglutamate kinase-like"/>
    <property type="match status" value="1"/>
</dbReference>
<dbReference type="PRINTS" id="PR00474">
    <property type="entry name" value="GLU5KINASE"/>
</dbReference>
<reference evidence="8 9" key="1">
    <citation type="journal article" date="2010" name="Stand. Genomic Sci.">
        <title>Non-contiguous finished genome sequence of Aminomonas paucivorans type strain (GLU-3).</title>
        <authorList>
            <person name="Pitluck S."/>
            <person name="Yasawong M."/>
            <person name="Held B."/>
            <person name="Lapidus A."/>
            <person name="Nolan M."/>
            <person name="Copeland A."/>
            <person name="Lucas S."/>
            <person name="Del Rio T.G."/>
            <person name="Tice H."/>
            <person name="Cheng J.F."/>
            <person name="Chertkov O."/>
            <person name="Goodwin L."/>
            <person name="Tapia R."/>
            <person name="Han C."/>
            <person name="Liolios K."/>
            <person name="Ivanova N."/>
            <person name="Mavromatis K."/>
            <person name="Ovchinnikova G."/>
            <person name="Pati A."/>
            <person name="Chen A."/>
            <person name="Palaniappan K."/>
            <person name="Land M."/>
            <person name="Hauser L."/>
            <person name="Chang Y.J."/>
            <person name="Jeffries C.D."/>
            <person name="Pukall R."/>
            <person name="Spring S."/>
            <person name="Rohde M."/>
            <person name="Sikorski J."/>
            <person name="Goker M."/>
            <person name="Woyke T."/>
            <person name="Bristow J."/>
            <person name="Eisen J.A."/>
            <person name="Markowitz V."/>
            <person name="Hugenholtz P."/>
            <person name="Kyrpides N.C."/>
            <person name="Klenk H.P."/>
        </authorList>
    </citation>
    <scope>NUCLEOTIDE SEQUENCE [LARGE SCALE GENOMIC DNA]</scope>
    <source>
        <strain evidence="8 9">DSM 12260</strain>
    </source>
</reference>
<dbReference type="Pfam" id="PF00696">
    <property type="entry name" value="AA_kinase"/>
    <property type="match status" value="1"/>
</dbReference>
<dbReference type="GO" id="GO:0006526">
    <property type="term" value="P:L-arginine biosynthetic process"/>
    <property type="evidence" value="ECO:0007669"/>
    <property type="project" value="TreeGrafter"/>
</dbReference>
<gene>
    <name evidence="8" type="ORF">Apau_0490</name>
</gene>
<dbReference type="HOGENOM" id="CLU_053680_2_1_0"/>
<dbReference type="PaxDb" id="584708-Apau_0490"/>